<dbReference type="Pfam" id="PF00225">
    <property type="entry name" value="Kinesin"/>
    <property type="match status" value="1"/>
</dbReference>
<keyword evidence="10" id="KW-0175">Coiled coil</keyword>
<dbReference type="InterPro" id="IPR036961">
    <property type="entry name" value="Kinesin_motor_dom_sf"/>
</dbReference>
<keyword evidence="3 9" id="KW-0493">Microtubule</keyword>
<dbReference type="GO" id="GO:0005874">
    <property type="term" value="C:microtubule"/>
    <property type="evidence" value="ECO:0007669"/>
    <property type="project" value="UniProtKB-KW"/>
</dbReference>
<evidence type="ECO:0000256" key="2">
    <source>
        <dbReference type="ARBA" id="ARBA00010899"/>
    </source>
</evidence>
<dbReference type="PRINTS" id="PR00380">
    <property type="entry name" value="KINESINHEAVY"/>
</dbReference>
<comment type="similarity">
    <text evidence="2">Belongs to the TRAFAC class myosin-kinesin ATPase superfamily. Kinesin family. KIN-14 subfamily.</text>
</comment>
<evidence type="ECO:0000256" key="1">
    <source>
        <dbReference type="ARBA" id="ARBA00004245"/>
    </source>
</evidence>
<dbReference type="SMART" id="SM00129">
    <property type="entry name" value="KISc"/>
    <property type="match status" value="1"/>
</dbReference>
<proteinExistence type="inferred from homology"/>
<dbReference type="GO" id="GO:0005524">
    <property type="term" value="F:ATP binding"/>
    <property type="evidence" value="ECO:0007669"/>
    <property type="project" value="UniProtKB-UniRule"/>
</dbReference>
<evidence type="ECO:0000313" key="13">
    <source>
        <dbReference type="Proteomes" id="UP000625711"/>
    </source>
</evidence>
<protein>
    <recommendedName>
        <fullName evidence="9">Kinesin-like protein</fullName>
    </recommendedName>
</protein>
<feature type="coiled-coil region" evidence="10">
    <location>
        <begin position="166"/>
        <end position="340"/>
    </location>
</feature>
<evidence type="ECO:0000256" key="5">
    <source>
        <dbReference type="ARBA" id="ARBA00022840"/>
    </source>
</evidence>
<sequence>MSKIPKPSSFKPSSRVVGKPLTTILENNVNGSKEAPASLLRPQPAYGFGLRRRSKSVTDLRNIIHKPLTDLAQLKTQFLKKDIQNENKPKCIIKANDKNVKPISAKNTGVKRIATANTNNGDGPPKPKVSKKIPDWDYKGRFHQLNEKFIYTQESLKVMKDKISEFEEIETHYNQIKAEAEELGEAKACLQEKCENLSLDNRKLKLEVDKLRIKLNLLENDHKELQKSASVLTEQNTKLTEENDMQSKNLVKLTESFSELTDLHTKLTKENEELTKSHKELFEKYNHFCEKNESLLVSLANANEKIKHFEEQTEQQKNDLNHFQAERRRLHNVIQDLKGNIRVFCRIRPPISSSELELLQCSISFVDHNGLEIRKTRESISQITGKPQEFKGEFTFDRVFPPESTQEEVFEDLAQLVQSALDGYNVCVFAYGQTGSGKTFTMQGGEELDQRGMVPRTIDLIFEAIKKFNNCGWNYTIQASFLEIYNENIRDLLNINNTQKLEIYHNEGKGSTVTNLTIQPIESAVELKQYMSLAHRNRATAATNFNEHSSRSHAVTKIYIEGTLEDQNIILKGTINLVDLAGSESAKVTINDERLTETKNINKSLATLGDVISALFCKSKHIPYRNSKLTYLLQSCLGGNSKTLMVVNIAPFEECFNESINSLRFAAKVKEVKTGSKRNKLVLAQPTMKL</sequence>
<dbReference type="Proteomes" id="UP000625711">
    <property type="component" value="Unassembled WGS sequence"/>
</dbReference>
<keyword evidence="5 8" id="KW-0067">ATP-binding</keyword>
<accession>A0A834INY8</accession>
<evidence type="ECO:0000256" key="10">
    <source>
        <dbReference type="SAM" id="Coils"/>
    </source>
</evidence>
<feature type="binding site" evidence="8">
    <location>
        <begin position="432"/>
        <end position="439"/>
    </location>
    <ligand>
        <name>ATP</name>
        <dbReference type="ChEBI" id="CHEBI:30616"/>
    </ligand>
</feature>
<reference evidence="12" key="1">
    <citation type="submission" date="2020-08" db="EMBL/GenBank/DDBJ databases">
        <title>Genome sequencing and assembly of the red palm weevil Rhynchophorus ferrugineus.</title>
        <authorList>
            <person name="Dias G.B."/>
            <person name="Bergman C.M."/>
            <person name="Manee M."/>
        </authorList>
    </citation>
    <scope>NUCLEOTIDE SEQUENCE</scope>
    <source>
        <strain evidence="12">AA-2017</strain>
        <tissue evidence="12">Whole larva</tissue>
    </source>
</reference>
<keyword evidence="7" id="KW-0206">Cytoskeleton</keyword>
<evidence type="ECO:0000256" key="9">
    <source>
        <dbReference type="RuleBase" id="RU000394"/>
    </source>
</evidence>
<dbReference type="PROSITE" id="PS50067">
    <property type="entry name" value="KINESIN_MOTOR_2"/>
    <property type="match status" value="1"/>
</dbReference>
<organism evidence="12 13">
    <name type="scientific">Rhynchophorus ferrugineus</name>
    <name type="common">Red palm weevil</name>
    <name type="synonym">Curculio ferrugineus</name>
    <dbReference type="NCBI Taxonomy" id="354439"/>
    <lineage>
        <taxon>Eukaryota</taxon>
        <taxon>Metazoa</taxon>
        <taxon>Ecdysozoa</taxon>
        <taxon>Arthropoda</taxon>
        <taxon>Hexapoda</taxon>
        <taxon>Insecta</taxon>
        <taxon>Pterygota</taxon>
        <taxon>Neoptera</taxon>
        <taxon>Endopterygota</taxon>
        <taxon>Coleoptera</taxon>
        <taxon>Polyphaga</taxon>
        <taxon>Cucujiformia</taxon>
        <taxon>Curculionidae</taxon>
        <taxon>Dryophthorinae</taxon>
        <taxon>Rhynchophorus</taxon>
    </lineage>
</organism>
<dbReference type="InterPro" id="IPR027417">
    <property type="entry name" value="P-loop_NTPase"/>
</dbReference>
<evidence type="ECO:0000256" key="4">
    <source>
        <dbReference type="ARBA" id="ARBA00022741"/>
    </source>
</evidence>
<dbReference type="GO" id="GO:0008017">
    <property type="term" value="F:microtubule binding"/>
    <property type="evidence" value="ECO:0007669"/>
    <property type="project" value="InterPro"/>
</dbReference>
<dbReference type="InterPro" id="IPR001752">
    <property type="entry name" value="Kinesin_motor_dom"/>
</dbReference>
<dbReference type="InterPro" id="IPR019821">
    <property type="entry name" value="Kinesin_motor_CS"/>
</dbReference>
<dbReference type="OrthoDB" id="3176171at2759"/>
<dbReference type="PANTHER" id="PTHR47972:SF45">
    <property type="entry name" value="PROTEIN CLARET SEGREGATIONAL"/>
    <property type="match status" value="1"/>
</dbReference>
<dbReference type="PANTHER" id="PTHR47972">
    <property type="entry name" value="KINESIN-LIKE PROTEIN KLP-3"/>
    <property type="match status" value="1"/>
</dbReference>
<feature type="domain" description="Kinesin motor" evidence="11">
    <location>
        <begin position="340"/>
        <end position="672"/>
    </location>
</feature>
<dbReference type="SUPFAM" id="SSF52540">
    <property type="entry name" value="P-loop containing nucleoside triphosphate hydrolases"/>
    <property type="match status" value="1"/>
</dbReference>
<evidence type="ECO:0000256" key="3">
    <source>
        <dbReference type="ARBA" id="ARBA00022701"/>
    </source>
</evidence>
<dbReference type="InterPro" id="IPR027640">
    <property type="entry name" value="Kinesin-like_fam"/>
</dbReference>
<evidence type="ECO:0000259" key="11">
    <source>
        <dbReference type="PROSITE" id="PS50067"/>
    </source>
</evidence>
<dbReference type="PROSITE" id="PS00411">
    <property type="entry name" value="KINESIN_MOTOR_1"/>
    <property type="match status" value="1"/>
</dbReference>
<dbReference type="CDD" id="cd01366">
    <property type="entry name" value="KISc_C_terminal"/>
    <property type="match status" value="1"/>
</dbReference>
<keyword evidence="7" id="KW-0963">Cytoplasm</keyword>
<dbReference type="GO" id="GO:0007018">
    <property type="term" value="P:microtubule-based movement"/>
    <property type="evidence" value="ECO:0007669"/>
    <property type="project" value="InterPro"/>
</dbReference>
<keyword evidence="4 8" id="KW-0547">Nucleotide-binding</keyword>
<gene>
    <name evidence="12" type="ORF">GWI33_022071</name>
</gene>
<dbReference type="Gene3D" id="3.40.850.10">
    <property type="entry name" value="Kinesin motor domain"/>
    <property type="match status" value="1"/>
</dbReference>
<evidence type="ECO:0000313" key="12">
    <source>
        <dbReference type="EMBL" id="KAF7284477.1"/>
    </source>
</evidence>
<dbReference type="GO" id="GO:0003777">
    <property type="term" value="F:microtubule motor activity"/>
    <property type="evidence" value="ECO:0007669"/>
    <property type="project" value="InterPro"/>
</dbReference>
<keyword evidence="6 8" id="KW-0505">Motor protein</keyword>
<evidence type="ECO:0000256" key="6">
    <source>
        <dbReference type="ARBA" id="ARBA00023175"/>
    </source>
</evidence>
<dbReference type="EMBL" id="JAACXV010000077">
    <property type="protein sequence ID" value="KAF7284477.1"/>
    <property type="molecule type" value="Genomic_DNA"/>
</dbReference>
<comment type="subcellular location">
    <subcellularLocation>
        <location evidence="1">Cytoplasm</location>
        <location evidence="1">Cytoskeleton</location>
    </subcellularLocation>
</comment>
<comment type="caution">
    <text evidence="12">The sequence shown here is derived from an EMBL/GenBank/DDBJ whole genome shotgun (WGS) entry which is preliminary data.</text>
</comment>
<keyword evidence="13" id="KW-1185">Reference proteome</keyword>
<name>A0A834INY8_RHYFE</name>
<dbReference type="AlphaFoldDB" id="A0A834INY8"/>
<evidence type="ECO:0000256" key="7">
    <source>
        <dbReference type="ARBA" id="ARBA00023212"/>
    </source>
</evidence>
<evidence type="ECO:0000256" key="8">
    <source>
        <dbReference type="PROSITE-ProRule" id="PRU00283"/>
    </source>
</evidence>